<name>A0A4R4EBH5_9BACL</name>
<dbReference type="SUPFAM" id="SSF103473">
    <property type="entry name" value="MFS general substrate transporter"/>
    <property type="match status" value="1"/>
</dbReference>
<dbReference type="InterPro" id="IPR004638">
    <property type="entry name" value="EmrB-like"/>
</dbReference>
<dbReference type="CDD" id="cd17502">
    <property type="entry name" value="MFS_Azr1_MDR_like"/>
    <property type="match status" value="1"/>
</dbReference>
<reference evidence="9 10" key="1">
    <citation type="submission" date="2019-03" db="EMBL/GenBank/DDBJ databases">
        <authorList>
            <person name="Kim M.K.M."/>
        </authorList>
    </citation>
    <scope>NUCLEOTIDE SEQUENCE [LARGE SCALE GENOMIC DNA]</scope>
    <source>
        <strain evidence="9 10">18JY21-1</strain>
    </source>
</reference>
<feature type="transmembrane region" description="Helical" evidence="7">
    <location>
        <begin position="76"/>
        <end position="95"/>
    </location>
</feature>
<feature type="domain" description="Major facilitator superfamily (MFS) profile" evidence="8">
    <location>
        <begin position="11"/>
        <end position="460"/>
    </location>
</feature>
<gene>
    <name evidence="9" type="ORF">E0485_17760</name>
</gene>
<feature type="transmembrane region" description="Helical" evidence="7">
    <location>
        <begin position="101"/>
        <end position="122"/>
    </location>
</feature>
<keyword evidence="5 7" id="KW-1133">Transmembrane helix</keyword>
<dbReference type="PRINTS" id="PR01036">
    <property type="entry name" value="TCRTETB"/>
</dbReference>
<evidence type="ECO:0000256" key="3">
    <source>
        <dbReference type="ARBA" id="ARBA00022475"/>
    </source>
</evidence>
<keyword evidence="4 7" id="KW-0812">Transmembrane</keyword>
<evidence type="ECO:0000256" key="4">
    <source>
        <dbReference type="ARBA" id="ARBA00022692"/>
    </source>
</evidence>
<keyword evidence="6 7" id="KW-0472">Membrane</keyword>
<evidence type="ECO:0000313" key="10">
    <source>
        <dbReference type="Proteomes" id="UP000295418"/>
    </source>
</evidence>
<dbReference type="GO" id="GO:0022857">
    <property type="term" value="F:transmembrane transporter activity"/>
    <property type="evidence" value="ECO:0007669"/>
    <property type="project" value="InterPro"/>
</dbReference>
<feature type="transmembrane region" description="Helical" evidence="7">
    <location>
        <begin position="437"/>
        <end position="458"/>
    </location>
</feature>
<evidence type="ECO:0000256" key="5">
    <source>
        <dbReference type="ARBA" id="ARBA00022989"/>
    </source>
</evidence>
<keyword evidence="3" id="KW-1003">Cell membrane</keyword>
<dbReference type="Pfam" id="PF07690">
    <property type="entry name" value="MFS_1"/>
    <property type="match status" value="1"/>
</dbReference>
<accession>A0A4R4EBH5</accession>
<evidence type="ECO:0000313" key="9">
    <source>
        <dbReference type="EMBL" id="TCZ75245.1"/>
    </source>
</evidence>
<feature type="transmembrane region" description="Helical" evidence="7">
    <location>
        <begin position="271"/>
        <end position="293"/>
    </location>
</feature>
<feature type="transmembrane region" description="Helical" evidence="7">
    <location>
        <begin position="403"/>
        <end position="425"/>
    </location>
</feature>
<feature type="transmembrane region" description="Helical" evidence="7">
    <location>
        <begin position="361"/>
        <end position="382"/>
    </location>
</feature>
<dbReference type="PROSITE" id="PS50850">
    <property type="entry name" value="MFS"/>
    <property type="match status" value="1"/>
</dbReference>
<comment type="subcellular location">
    <subcellularLocation>
        <location evidence="1">Cell membrane</location>
        <topology evidence="1">Multi-pass membrane protein</topology>
    </subcellularLocation>
</comment>
<dbReference type="Gene3D" id="1.20.1250.20">
    <property type="entry name" value="MFS general substrate transporter like domains"/>
    <property type="match status" value="1"/>
</dbReference>
<keyword evidence="10" id="KW-1185">Reference proteome</keyword>
<feature type="transmembrane region" description="Helical" evidence="7">
    <location>
        <begin position="134"/>
        <end position="156"/>
    </location>
</feature>
<feature type="transmembrane region" description="Helical" evidence="7">
    <location>
        <begin position="46"/>
        <end position="64"/>
    </location>
</feature>
<proteinExistence type="predicted"/>
<dbReference type="OrthoDB" id="9816041at2"/>
<dbReference type="AlphaFoldDB" id="A0A4R4EBH5"/>
<dbReference type="FunFam" id="1.20.1720.10:FF:000004">
    <property type="entry name" value="EmrB/QacA family drug resistance transporter"/>
    <property type="match status" value="1"/>
</dbReference>
<sequence>MSIDKPKIGLISTGLLMGLILASIDQTIVSTAMPTITKELRGISLYSWVFSIYMLTSTASMPIYGKLADLFGRRKMYLLGLFLFLTGSLLCGMAGSISDLIVFRGIQGLGAGALMPIAFTIVGDIYPPETRGKFMGMFGTVFAVSSIVGPALGGYITENLNWGWIFYINLPIGIPAFLIIASALKESISKERKTIDWLGAITFVIAIVAILLALVLGGNDQVSEGHYPLDSLQIIGLFCCGGVLIVAFLWIEMRAKDPIIPLHLFKIRVIAFGNIAGFFMSAGMFGAIIYIPLFVQNVIGVNPSITGYILTPLMLSVVVSTTIAGRLMNKVSYRMILVPSLTLMAIGCLLLSQMSPDTTKFQIVLYMIITGLGMGSVYPTLGTAAQSAVDLQTRGAATSTSQFFRSIGGTVGVSLLGSLLAQRIASGNEMSHSLNSVFLLCLIFVCISLAGCVCMGNGRLVPLSAIKKNAS</sequence>
<dbReference type="PANTHER" id="PTHR23501">
    <property type="entry name" value="MAJOR FACILITATOR SUPERFAMILY"/>
    <property type="match status" value="1"/>
</dbReference>
<evidence type="ECO:0000256" key="6">
    <source>
        <dbReference type="ARBA" id="ARBA00023136"/>
    </source>
</evidence>
<comment type="caution">
    <text evidence="9">The sequence shown here is derived from an EMBL/GenBank/DDBJ whole genome shotgun (WGS) entry which is preliminary data.</text>
</comment>
<feature type="transmembrane region" description="Helical" evidence="7">
    <location>
        <begin position="162"/>
        <end position="184"/>
    </location>
</feature>
<feature type="transmembrane region" description="Helical" evidence="7">
    <location>
        <begin position="336"/>
        <end position="355"/>
    </location>
</feature>
<dbReference type="NCBIfam" id="TIGR00711">
    <property type="entry name" value="efflux_EmrB"/>
    <property type="match status" value="1"/>
</dbReference>
<dbReference type="InterPro" id="IPR011701">
    <property type="entry name" value="MFS"/>
</dbReference>
<dbReference type="Proteomes" id="UP000295418">
    <property type="component" value="Unassembled WGS sequence"/>
</dbReference>
<keyword evidence="2" id="KW-0813">Transport</keyword>
<protein>
    <submittedName>
        <fullName evidence="9">DHA2 family efflux MFS transporter permease subunit</fullName>
    </submittedName>
</protein>
<dbReference type="RefSeq" id="WP_132419412.1">
    <property type="nucleotide sequence ID" value="NZ_SKFG01000021.1"/>
</dbReference>
<organism evidence="9 10">
    <name type="scientific">Paenibacillus albiflavus</name>
    <dbReference type="NCBI Taxonomy" id="2545760"/>
    <lineage>
        <taxon>Bacteria</taxon>
        <taxon>Bacillati</taxon>
        <taxon>Bacillota</taxon>
        <taxon>Bacilli</taxon>
        <taxon>Bacillales</taxon>
        <taxon>Paenibacillaceae</taxon>
        <taxon>Paenibacillus</taxon>
    </lineage>
</organism>
<evidence type="ECO:0000256" key="2">
    <source>
        <dbReference type="ARBA" id="ARBA00022448"/>
    </source>
</evidence>
<feature type="transmembrane region" description="Helical" evidence="7">
    <location>
        <begin position="231"/>
        <end position="251"/>
    </location>
</feature>
<feature type="transmembrane region" description="Helical" evidence="7">
    <location>
        <begin position="196"/>
        <end position="219"/>
    </location>
</feature>
<dbReference type="EMBL" id="SKFG01000021">
    <property type="protein sequence ID" value="TCZ75245.1"/>
    <property type="molecule type" value="Genomic_DNA"/>
</dbReference>
<dbReference type="GO" id="GO:0005886">
    <property type="term" value="C:plasma membrane"/>
    <property type="evidence" value="ECO:0007669"/>
    <property type="project" value="UniProtKB-SubCell"/>
</dbReference>
<dbReference type="InterPro" id="IPR020846">
    <property type="entry name" value="MFS_dom"/>
</dbReference>
<evidence type="ECO:0000256" key="7">
    <source>
        <dbReference type="SAM" id="Phobius"/>
    </source>
</evidence>
<dbReference type="PANTHER" id="PTHR23501:SF170">
    <property type="entry name" value="MULTIDRUG RESISTANCE PROTEIN 3"/>
    <property type="match status" value="1"/>
</dbReference>
<evidence type="ECO:0000259" key="8">
    <source>
        <dbReference type="PROSITE" id="PS50850"/>
    </source>
</evidence>
<feature type="transmembrane region" description="Helical" evidence="7">
    <location>
        <begin position="305"/>
        <end position="324"/>
    </location>
</feature>
<dbReference type="InterPro" id="IPR036259">
    <property type="entry name" value="MFS_trans_sf"/>
</dbReference>
<evidence type="ECO:0000256" key="1">
    <source>
        <dbReference type="ARBA" id="ARBA00004651"/>
    </source>
</evidence>
<dbReference type="Gene3D" id="1.20.1720.10">
    <property type="entry name" value="Multidrug resistance protein D"/>
    <property type="match status" value="1"/>
</dbReference>